<evidence type="ECO:0000259" key="6">
    <source>
        <dbReference type="PROSITE" id="PS50110"/>
    </source>
</evidence>
<proteinExistence type="predicted"/>
<evidence type="ECO:0000256" key="3">
    <source>
        <dbReference type="ARBA" id="ARBA00023163"/>
    </source>
</evidence>
<dbReference type="Gene3D" id="3.40.50.2300">
    <property type="match status" value="1"/>
</dbReference>
<feature type="modified residue" description="4-aspartylphosphate" evidence="4">
    <location>
        <position position="63"/>
    </location>
</feature>
<reference evidence="7 8" key="1">
    <citation type="submission" date="2020-10" db="EMBL/GenBank/DDBJ databases">
        <title>Phylogeny of dyella-like bacteria.</title>
        <authorList>
            <person name="Fu J."/>
        </authorList>
    </citation>
    <scope>NUCLEOTIDE SEQUENCE [LARGE SCALE GENOMIC DNA]</scope>
    <source>
        <strain evidence="7 8">DKC-1</strain>
    </source>
</reference>
<dbReference type="Pfam" id="PF00196">
    <property type="entry name" value="GerE"/>
    <property type="match status" value="1"/>
</dbReference>
<dbReference type="PANTHER" id="PTHR43214:SF41">
    <property type="entry name" value="NITRATE_NITRITE RESPONSE REGULATOR PROTEIN NARP"/>
    <property type="match status" value="1"/>
</dbReference>
<evidence type="ECO:0000256" key="1">
    <source>
        <dbReference type="ARBA" id="ARBA00023015"/>
    </source>
</evidence>
<dbReference type="RefSeq" id="WP_404537426.1">
    <property type="nucleotide sequence ID" value="NZ_JADIKL010000003.1"/>
</dbReference>
<dbReference type="SMART" id="SM00448">
    <property type="entry name" value="REC"/>
    <property type="match status" value="1"/>
</dbReference>
<evidence type="ECO:0000313" key="8">
    <source>
        <dbReference type="Proteomes" id="UP001620397"/>
    </source>
</evidence>
<dbReference type="SUPFAM" id="SSF46894">
    <property type="entry name" value="C-terminal effector domain of the bipartite response regulators"/>
    <property type="match status" value="1"/>
</dbReference>
<dbReference type="Proteomes" id="UP001620397">
    <property type="component" value="Unassembled WGS sequence"/>
</dbReference>
<gene>
    <name evidence="7" type="ORF">ISP14_06705</name>
</gene>
<dbReference type="SMART" id="SM00421">
    <property type="entry name" value="HTH_LUXR"/>
    <property type="match status" value="1"/>
</dbReference>
<name>A0ABW8KEB8_9GAMM</name>
<dbReference type="InterPro" id="IPR016032">
    <property type="entry name" value="Sig_transdc_resp-reg_C-effctor"/>
</dbReference>
<dbReference type="CDD" id="cd00156">
    <property type="entry name" value="REC"/>
    <property type="match status" value="1"/>
</dbReference>
<feature type="domain" description="HTH luxR-type" evidence="5">
    <location>
        <begin position="155"/>
        <end position="220"/>
    </location>
</feature>
<dbReference type="SUPFAM" id="SSF52172">
    <property type="entry name" value="CheY-like"/>
    <property type="match status" value="1"/>
</dbReference>
<accession>A0ABW8KEB8</accession>
<dbReference type="PROSITE" id="PS50110">
    <property type="entry name" value="RESPONSE_REGULATORY"/>
    <property type="match status" value="1"/>
</dbReference>
<evidence type="ECO:0000313" key="7">
    <source>
        <dbReference type="EMBL" id="MFK2930484.1"/>
    </source>
</evidence>
<dbReference type="InterPro" id="IPR000792">
    <property type="entry name" value="Tscrpt_reg_LuxR_C"/>
</dbReference>
<sequence>MGTADGIELDPALIVEDDTTTQRRLARLLAGLGGGVRHIAAAGSMAEAKARIAAQVPRLALIDIGLPDGSGIELIGWLRNRHPSVPTVVISAWGDEEIVLAALQAGAIGYLLKERDDIELELALQSIQRGGAPIDPFVARRILTLLPAAPSPAAAGPDEHALSERETEILGLVARGYSNREIAELIALSRFTIEGYTKAIYRKLAVSSRTAAVFEAKSRGLLR</sequence>
<dbReference type="Pfam" id="PF00072">
    <property type="entry name" value="Response_reg"/>
    <property type="match status" value="1"/>
</dbReference>
<keyword evidence="2" id="KW-0238">DNA-binding</keyword>
<dbReference type="InterPro" id="IPR039420">
    <property type="entry name" value="WalR-like"/>
</dbReference>
<dbReference type="PRINTS" id="PR00038">
    <property type="entry name" value="HTHLUXR"/>
</dbReference>
<organism evidence="7 8">
    <name type="scientific">Dyella agri</name>
    <dbReference type="NCBI Taxonomy" id="1926869"/>
    <lineage>
        <taxon>Bacteria</taxon>
        <taxon>Pseudomonadati</taxon>
        <taxon>Pseudomonadota</taxon>
        <taxon>Gammaproteobacteria</taxon>
        <taxon>Lysobacterales</taxon>
        <taxon>Rhodanobacteraceae</taxon>
        <taxon>Dyella</taxon>
    </lineage>
</organism>
<keyword evidence="4" id="KW-0597">Phosphoprotein</keyword>
<keyword evidence="8" id="KW-1185">Reference proteome</keyword>
<dbReference type="CDD" id="cd06170">
    <property type="entry name" value="LuxR_C_like"/>
    <property type="match status" value="1"/>
</dbReference>
<keyword evidence="3" id="KW-0804">Transcription</keyword>
<evidence type="ECO:0000259" key="5">
    <source>
        <dbReference type="PROSITE" id="PS50043"/>
    </source>
</evidence>
<protein>
    <submittedName>
        <fullName evidence="7">Response regulator transcription factor</fullName>
    </submittedName>
</protein>
<evidence type="ECO:0000256" key="2">
    <source>
        <dbReference type="ARBA" id="ARBA00023125"/>
    </source>
</evidence>
<dbReference type="InterPro" id="IPR011006">
    <property type="entry name" value="CheY-like_superfamily"/>
</dbReference>
<evidence type="ECO:0000256" key="4">
    <source>
        <dbReference type="PROSITE-ProRule" id="PRU00169"/>
    </source>
</evidence>
<dbReference type="InterPro" id="IPR001789">
    <property type="entry name" value="Sig_transdc_resp-reg_receiver"/>
</dbReference>
<keyword evidence="1" id="KW-0805">Transcription regulation</keyword>
<dbReference type="PROSITE" id="PS50043">
    <property type="entry name" value="HTH_LUXR_2"/>
    <property type="match status" value="1"/>
</dbReference>
<dbReference type="PROSITE" id="PS00622">
    <property type="entry name" value="HTH_LUXR_1"/>
    <property type="match status" value="1"/>
</dbReference>
<feature type="domain" description="Response regulatory" evidence="6">
    <location>
        <begin position="11"/>
        <end position="128"/>
    </location>
</feature>
<comment type="caution">
    <text evidence="7">The sequence shown here is derived from an EMBL/GenBank/DDBJ whole genome shotgun (WGS) entry which is preliminary data.</text>
</comment>
<dbReference type="EMBL" id="JADIKL010000003">
    <property type="protein sequence ID" value="MFK2930484.1"/>
    <property type="molecule type" value="Genomic_DNA"/>
</dbReference>
<dbReference type="PANTHER" id="PTHR43214">
    <property type="entry name" value="TWO-COMPONENT RESPONSE REGULATOR"/>
    <property type="match status" value="1"/>
</dbReference>